<name>A0A7Y9YDQ6_9ACTN</name>
<dbReference type="Proteomes" id="UP000537326">
    <property type="component" value="Unassembled WGS sequence"/>
</dbReference>
<accession>A0A7Y9YDQ6</accession>
<gene>
    <name evidence="1" type="ORF">BKA05_000160</name>
</gene>
<dbReference type="RefSeq" id="WP_179529733.1">
    <property type="nucleotide sequence ID" value="NZ_BAAAPP010000002.1"/>
</dbReference>
<evidence type="ECO:0000313" key="1">
    <source>
        <dbReference type="EMBL" id="NYI08645.1"/>
    </source>
</evidence>
<dbReference type="EMBL" id="JACBZI010000001">
    <property type="protein sequence ID" value="NYI08645.1"/>
    <property type="molecule type" value="Genomic_DNA"/>
</dbReference>
<organism evidence="1 2">
    <name type="scientific">Nocardioides marinus</name>
    <dbReference type="NCBI Taxonomy" id="374514"/>
    <lineage>
        <taxon>Bacteria</taxon>
        <taxon>Bacillati</taxon>
        <taxon>Actinomycetota</taxon>
        <taxon>Actinomycetes</taxon>
        <taxon>Propionibacteriales</taxon>
        <taxon>Nocardioidaceae</taxon>
        <taxon>Nocardioides</taxon>
    </lineage>
</organism>
<sequence length="70" mass="7485">MLHDTALPVLALPATRAHVLSARPDAPVVADREPRLVGLRDGVAQVLRRVAGWVEPRPATRSGMIGCQVP</sequence>
<evidence type="ECO:0000313" key="2">
    <source>
        <dbReference type="Proteomes" id="UP000537326"/>
    </source>
</evidence>
<reference evidence="1 2" key="1">
    <citation type="submission" date="2020-07" db="EMBL/GenBank/DDBJ databases">
        <title>Sequencing the genomes of 1000 actinobacteria strains.</title>
        <authorList>
            <person name="Klenk H.-P."/>
        </authorList>
    </citation>
    <scope>NUCLEOTIDE SEQUENCE [LARGE SCALE GENOMIC DNA]</scope>
    <source>
        <strain evidence="1 2">DSM 18248</strain>
    </source>
</reference>
<protein>
    <submittedName>
        <fullName evidence="1">Uncharacterized protein</fullName>
    </submittedName>
</protein>
<dbReference type="AlphaFoldDB" id="A0A7Y9YDQ6"/>
<comment type="caution">
    <text evidence="1">The sequence shown here is derived from an EMBL/GenBank/DDBJ whole genome shotgun (WGS) entry which is preliminary data.</text>
</comment>
<keyword evidence="2" id="KW-1185">Reference proteome</keyword>
<proteinExistence type="predicted"/>